<dbReference type="Gene3D" id="3.40.50.1820">
    <property type="entry name" value="alpha/beta hydrolase"/>
    <property type="match status" value="1"/>
</dbReference>
<evidence type="ECO:0000256" key="2">
    <source>
        <dbReference type="SAM" id="SignalP"/>
    </source>
</evidence>
<keyword evidence="5" id="KW-1185">Reference proteome</keyword>
<gene>
    <name evidence="4" type="ORF">ACFPOE_05235</name>
</gene>
<dbReference type="Pfam" id="PF01738">
    <property type="entry name" value="DLH"/>
    <property type="match status" value="1"/>
</dbReference>
<feature type="signal peptide" evidence="2">
    <location>
        <begin position="1"/>
        <end position="33"/>
    </location>
</feature>
<dbReference type="PANTHER" id="PTHR22946">
    <property type="entry name" value="DIENELACTONE HYDROLASE DOMAIN-CONTAINING PROTEIN-RELATED"/>
    <property type="match status" value="1"/>
</dbReference>
<dbReference type="RefSeq" id="WP_376848964.1">
    <property type="nucleotide sequence ID" value="NZ_JBHSMF010000003.1"/>
</dbReference>
<dbReference type="InterPro" id="IPR029058">
    <property type="entry name" value="AB_hydrolase_fold"/>
</dbReference>
<feature type="chain" id="PRO_5045810416" evidence="2">
    <location>
        <begin position="34"/>
        <end position="342"/>
    </location>
</feature>
<feature type="domain" description="Dienelactone hydrolase" evidence="3">
    <location>
        <begin position="73"/>
        <end position="256"/>
    </location>
</feature>
<organism evidence="4 5">
    <name type="scientific">Caenimonas terrae</name>
    <dbReference type="NCBI Taxonomy" id="696074"/>
    <lineage>
        <taxon>Bacteria</taxon>
        <taxon>Pseudomonadati</taxon>
        <taxon>Pseudomonadota</taxon>
        <taxon>Betaproteobacteria</taxon>
        <taxon>Burkholderiales</taxon>
        <taxon>Comamonadaceae</taxon>
        <taxon>Caenimonas</taxon>
    </lineage>
</organism>
<name>A0ABW0NAC5_9BURK</name>
<reference evidence="5" key="1">
    <citation type="journal article" date="2019" name="Int. J. Syst. Evol. Microbiol.">
        <title>The Global Catalogue of Microorganisms (GCM) 10K type strain sequencing project: providing services to taxonomists for standard genome sequencing and annotation.</title>
        <authorList>
            <consortium name="The Broad Institute Genomics Platform"/>
            <consortium name="The Broad Institute Genome Sequencing Center for Infectious Disease"/>
            <person name="Wu L."/>
            <person name="Ma J."/>
        </authorList>
    </citation>
    <scope>NUCLEOTIDE SEQUENCE [LARGE SCALE GENOMIC DNA]</scope>
    <source>
        <strain evidence="5">CCUG 57401</strain>
    </source>
</reference>
<evidence type="ECO:0000259" key="3">
    <source>
        <dbReference type="Pfam" id="PF01738"/>
    </source>
</evidence>
<protein>
    <submittedName>
        <fullName evidence="4">Dienelactone hydrolase family protein</fullName>
        <ecNumber evidence="4">3.1.-.-</ecNumber>
    </submittedName>
</protein>
<dbReference type="Proteomes" id="UP001596037">
    <property type="component" value="Unassembled WGS sequence"/>
</dbReference>
<dbReference type="EC" id="3.1.-.-" evidence="4"/>
<evidence type="ECO:0000313" key="5">
    <source>
        <dbReference type="Proteomes" id="UP001596037"/>
    </source>
</evidence>
<evidence type="ECO:0000313" key="4">
    <source>
        <dbReference type="EMBL" id="MFC5496932.1"/>
    </source>
</evidence>
<dbReference type="SUPFAM" id="SSF53474">
    <property type="entry name" value="alpha/beta-Hydrolases"/>
    <property type="match status" value="1"/>
</dbReference>
<dbReference type="GO" id="GO:0016787">
    <property type="term" value="F:hydrolase activity"/>
    <property type="evidence" value="ECO:0007669"/>
    <property type="project" value="UniProtKB-KW"/>
</dbReference>
<accession>A0ABW0NAC5</accession>
<sequence>MIAARAIDLCRLVVVAVLYGLAFHCAASAQALAADAGGRIGFASYTPRTMYDVARTAREKWPAQQVWGDLSLPKGTSGPVPAIVLMHGSGGIEKSMGQWVDAFNDIGVATFVVSSFEPRGVRRTAEDQTLVPPAANLVDAFMALQLLAGHPGIDRARIGVMGFSRGGEVAFRTAIEPFRRAILQSDLKFALHIPVYAGCNQVYWSPEITRAPMLNLVGADDDYTTAAPCEQLAARYAAAGAPIRTIKYPHANHSWDAMYQVFLLPNATSGAPCGVLRWDIEPWVITAERDGSRVDPARLDELFRSCVRRGVHVGRNEAAFRQSRSDAQAFVREVFHLPAGGR</sequence>
<dbReference type="InterPro" id="IPR002925">
    <property type="entry name" value="Dienelactn_hydro"/>
</dbReference>
<evidence type="ECO:0000256" key="1">
    <source>
        <dbReference type="ARBA" id="ARBA00022801"/>
    </source>
</evidence>
<keyword evidence="2" id="KW-0732">Signal</keyword>
<dbReference type="PANTHER" id="PTHR22946:SF9">
    <property type="entry name" value="POLYKETIDE TRANSFERASE AF380"/>
    <property type="match status" value="1"/>
</dbReference>
<keyword evidence="1 4" id="KW-0378">Hydrolase</keyword>
<dbReference type="InterPro" id="IPR050261">
    <property type="entry name" value="FrsA_esterase"/>
</dbReference>
<proteinExistence type="predicted"/>
<dbReference type="EMBL" id="JBHSMF010000003">
    <property type="protein sequence ID" value="MFC5496932.1"/>
    <property type="molecule type" value="Genomic_DNA"/>
</dbReference>
<comment type="caution">
    <text evidence="4">The sequence shown here is derived from an EMBL/GenBank/DDBJ whole genome shotgun (WGS) entry which is preliminary data.</text>
</comment>